<evidence type="ECO:0000313" key="1">
    <source>
        <dbReference type="EMBL" id="CAD9017115.1"/>
    </source>
</evidence>
<dbReference type="EMBL" id="HBGA01075612">
    <property type="protein sequence ID" value="CAD9017115.1"/>
    <property type="molecule type" value="Transcribed_RNA"/>
</dbReference>
<name>A0A7S1NFU3_9EUGL</name>
<reference evidence="1" key="1">
    <citation type="submission" date="2021-01" db="EMBL/GenBank/DDBJ databases">
        <authorList>
            <person name="Corre E."/>
            <person name="Pelletier E."/>
            <person name="Niang G."/>
            <person name="Scheremetjew M."/>
            <person name="Finn R."/>
            <person name="Kale V."/>
            <person name="Holt S."/>
            <person name="Cochrane G."/>
            <person name="Meng A."/>
            <person name="Brown T."/>
            <person name="Cohen L."/>
        </authorList>
    </citation>
    <scope>NUCLEOTIDE SEQUENCE</scope>
    <source>
        <strain evidence="1">NIES-381</strain>
    </source>
</reference>
<protein>
    <submittedName>
        <fullName evidence="1">Uncharacterized protein</fullName>
    </submittedName>
</protein>
<organism evidence="1">
    <name type="scientific">Eutreptiella gymnastica</name>
    <dbReference type="NCBI Taxonomy" id="73025"/>
    <lineage>
        <taxon>Eukaryota</taxon>
        <taxon>Discoba</taxon>
        <taxon>Euglenozoa</taxon>
        <taxon>Euglenida</taxon>
        <taxon>Spirocuta</taxon>
        <taxon>Euglenophyceae</taxon>
        <taxon>Eutreptiales</taxon>
        <taxon>Eutreptiaceae</taxon>
        <taxon>Eutreptiella</taxon>
    </lineage>
</organism>
<sequence>MSEKKETMQCFLSVLETSRCTCEFYPRKAWESMKAFSSYLWSGIQSAKASFHFIQCFQMERIMGWPVDRFSPQRAALQPHYILITCSDHRHHGRSYHMGQREGGRAGCCETGRTAHVQSDRRDCLCIVPREASIQ</sequence>
<proteinExistence type="predicted"/>
<accession>A0A7S1NFU3</accession>
<dbReference type="AlphaFoldDB" id="A0A7S1NFU3"/>
<gene>
    <name evidence="1" type="ORF">EGYM00392_LOCUS28225</name>
</gene>